<feature type="compositionally biased region" description="Polar residues" evidence="6">
    <location>
        <begin position="1923"/>
        <end position="1946"/>
    </location>
</feature>
<feature type="region of interest" description="VHIID" evidence="5">
    <location>
        <begin position="434"/>
        <end position="499"/>
    </location>
</feature>
<feature type="compositionally biased region" description="Basic and acidic residues" evidence="6">
    <location>
        <begin position="1039"/>
        <end position="1048"/>
    </location>
</feature>
<feature type="region of interest" description="Disordered" evidence="6">
    <location>
        <begin position="1"/>
        <end position="22"/>
    </location>
</feature>
<feature type="compositionally biased region" description="Low complexity" evidence="6">
    <location>
        <begin position="1882"/>
        <end position="1908"/>
    </location>
</feature>
<feature type="region of interest" description="Leucine repeat II (LRII)" evidence="5">
    <location>
        <begin position="1309"/>
        <end position="1341"/>
    </location>
</feature>
<dbReference type="EMBL" id="RDQH01000337">
    <property type="protein sequence ID" value="RXH84637.1"/>
    <property type="molecule type" value="Genomic_DNA"/>
</dbReference>
<feature type="region of interest" description="Disordered" evidence="6">
    <location>
        <begin position="2030"/>
        <end position="2072"/>
    </location>
</feature>
<feature type="region of interest" description="SAW" evidence="5">
    <location>
        <begin position="1642"/>
        <end position="1717"/>
    </location>
</feature>
<gene>
    <name evidence="7" type="ORF">DVH24_032921</name>
</gene>
<feature type="compositionally biased region" description="Polar residues" evidence="6">
    <location>
        <begin position="784"/>
        <end position="798"/>
    </location>
</feature>
<dbReference type="InterPro" id="IPR005202">
    <property type="entry name" value="TF_GRAS"/>
</dbReference>
<comment type="similarity">
    <text evidence="5">Belongs to the GRAS family.</text>
</comment>
<keyword evidence="8" id="KW-1185">Reference proteome</keyword>
<feature type="region of interest" description="Disordered" evidence="6">
    <location>
        <begin position="1118"/>
        <end position="1143"/>
    </location>
</feature>
<comment type="subcellular location">
    <subcellularLocation>
        <location evidence="1">Nucleus</location>
    </subcellularLocation>
</comment>
<comment type="caution">
    <text evidence="5">Lacks conserved residue(s) required for the propagation of feature annotation.</text>
</comment>
<proteinExistence type="inferred from homology"/>
<feature type="region of interest" description="Leucine repeat II (LRII)" evidence="5">
    <location>
        <begin position="515"/>
        <end position="547"/>
    </location>
</feature>
<feature type="compositionally biased region" description="Low complexity" evidence="6">
    <location>
        <begin position="129"/>
        <end position="144"/>
    </location>
</feature>
<feature type="region of interest" description="Disordered" evidence="6">
    <location>
        <begin position="35"/>
        <end position="61"/>
    </location>
</feature>
<feature type="compositionally biased region" description="Basic and acidic residues" evidence="6">
    <location>
        <begin position="1059"/>
        <end position="1071"/>
    </location>
</feature>
<protein>
    <submittedName>
        <fullName evidence="7">Uncharacterized protein</fullName>
    </submittedName>
</protein>
<evidence type="ECO:0000256" key="2">
    <source>
        <dbReference type="ARBA" id="ARBA00023015"/>
    </source>
</evidence>
<feature type="region of interest" description="Disordered" evidence="6">
    <location>
        <begin position="102"/>
        <end position="153"/>
    </location>
</feature>
<feature type="compositionally biased region" description="Low complexity" evidence="6">
    <location>
        <begin position="887"/>
        <end position="916"/>
    </location>
</feature>
<evidence type="ECO:0000256" key="1">
    <source>
        <dbReference type="ARBA" id="ARBA00004123"/>
    </source>
</evidence>
<feature type="region of interest" description="SAW" evidence="5">
    <location>
        <begin position="653"/>
        <end position="728"/>
    </location>
</feature>
<feature type="region of interest" description="Disordered" evidence="6">
    <location>
        <begin position="1869"/>
        <end position="1947"/>
    </location>
</feature>
<feature type="short sequence motif" description="VHIID" evidence="5">
    <location>
        <begin position="465"/>
        <end position="469"/>
    </location>
</feature>
<comment type="caution">
    <text evidence="7">The sequence shown here is derived from an EMBL/GenBank/DDBJ whole genome shotgun (WGS) entry which is preliminary data.</text>
</comment>
<evidence type="ECO:0000256" key="3">
    <source>
        <dbReference type="ARBA" id="ARBA00023163"/>
    </source>
</evidence>
<feature type="region of interest" description="VHIID" evidence="5">
    <location>
        <begin position="1228"/>
        <end position="1293"/>
    </location>
</feature>
<evidence type="ECO:0000256" key="4">
    <source>
        <dbReference type="ARBA" id="ARBA00023242"/>
    </source>
</evidence>
<reference evidence="7 8" key="1">
    <citation type="submission" date="2018-10" db="EMBL/GenBank/DDBJ databases">
        <title>A high-quality apple genome assembly.</title>
        <authorList>
            <person name="Hu J."/>
        </authorList>
    </citation>
    <scope>NUCLEOTIDE SEQUENCE [LARGE SCALE GENOMIC DNA]</scope>
    <source>
        <strain evidence="8">cv. HFTH1</strain>
        <tissue evidence="7">Young leaf</tissue>
    </source>
</reference>
<feature type="compositionally biased region" description="Basic and acidic residues" evidence="6">
    <location>
        <begin position="269"/>
        <end position="280"/>
    </location>
</feature>
<feature type="region of interest" description="Disordered" evidence="6">
    <location>
        <begin position="2108"/>
        <end position="2134"/>
    </location>
</feature>
<dbReference type="PANTHER" id="PTHR31636">
    <property type="entry name" value="OSJNBA0084A10.13 PROTEIN-RELATED"/>
    <property type="match status" value="1"/>
</dbReference>
<keyword evidence="2" id="KW-0805">Transcription regulation</keyword>
<accession>A0A498IRE0</accession>
<feature type="region of interest" description="Leucine repeat II (LRII)" evidence="5">
    <location>
        <begin position="2299"/>
        <end position="2331"/>
    </location>
</feature>
<feature type="region of interest" description="Leucine repeat I (LRI)" evidence="5">
    <location>
        <begin position="355"/>
        <end position="415"/>
    </location>
</feature>
<feature type="region of interest" description="Disordered" evidence="6">
    <location>
        <begin position="1035"/>
        <end position="1082"/>
    </location>
</feature>
<dbReference type="Pfam" id="PF03514">
    <property type="entry name" value="GRAS"/>
    <property type="match status" value="3"/>
</dbReference>
<feature type="compositionally biased region" description="Polar residues" evidence="6">
    <location>
        <begin position="928"/>
        <end position="951"/>
    </location>
</feature>
<feature type="region of interest" description="Disordered" evidence="6">
    <location>
        <begin position="784"/>
        <end position="823"/>
    </location>
</feature>
<dbReference type="PROSITE" id="PS50985">
    <property type="entry name" value="GRAS"/>
    <property type="match status" value="3"/>
</dbReference>
<evidence type="ECO:0000313" key="7">
    <source>
        <dbReference type="EMBL" id="RXH84637.1"/>
    </source>
</evidence>
<feature type="region of interest" description="Disordered" evidence="6">
    <location>
        <begin position="255"/>
        <end position="285"/>
    </location>
</feature>
<feature type="short sequence motif" description="VHIID" evidence="5">
    <location>
        <begin position="2249"/>
        <end position="2253"/>
    </location>
</feature>
<feature type="region of interest" description="Disordered" evidence="6">
    <location>
        <begin position="872"/>
        <end position="952"/>
    </location>
</feature>
<dbReference type="GO" id="GO:0005634">
    <property type="term" value="C:nucleus"/>
    <property type="evidence" value="ECO:0007669"/>
    <property type="project" value="UniProtKB-SubCell"/>
</dbReference>
<feature type="compositionally biased region" description="Low complexity" evidence="6">
    <location>
        <begin position="1788"/>
        <end position="1803"/>
    </location>
</feature>
<feature type="compositionally biased region" description="Basic and acidic residues" evidence="6">
    <location>
        <begin position="2049"/>
        <end position="2061"/>
    </location>
</feature>
<evidence type="ECO:0000256" key="6">
    <source>
        <dbReference type="SAM" id="MobiDB-lite"/>
    </source>
</evidence>
<evidence type="ECO:0000313" key="8">
    <source>
        <dbReference type="Proteomes" id="UP000290289"/>
    </source>
</evidence>
<name>A0A498IRE0_MALDO</name>
<sequence length="2515" mass="283537">MDPSSYQLPDSNSNFIDQTLSPNFNEYPSSDPFVDLSFLGQNPSNSALSPSLSPEGDDSDYSDSVLRYINQVLMEEDMETKPCMFHDPLAVQAAEKSLFEVLGGKFPPSPNQHPLNFESPDGRSSATFSDHSGNNSSSLSSSTSHLDDSRSSVDVIEHKPSILQNPIPENFVFQSKAKSQFSSNGNGLVGSYVSEPMVSNLFRERELVLQFNRGVEEASKFLPRGQLIVNVENNKPYTVANGKAENVVVKTEKDEGEYFPTSSRGKKSHEREDADLEVGRSTKQSAVYEETEADLSEIFDKVLVCGEGKPKPIVSEGEEVCLDEANKALQQNGQSVGTSNGKTRAKKKGDKKEVIDLRTLLISCAQAVSSDDRRTANELLKQIRHHSSPFGDSSQRLAHCFANGLEARLAGTGTQIYTALSSKRTSAADMLKAYQTYFEACPFMKVAIIFANHMISKLAEKAETLHIIDFGILYGFQWPALIRCLSRRAGGPPKLRITGIELPQSGFRPEERVQETGHRLAKYCERYNVPFEYNGIAKKWEAIQYEELKVKRDEVLAVNCLFRFKNLLDETVVVNSPRDTVLNFIRSMNPDIFIHSVINGSYNAPFFVTRFREALFHFSAMFDMFDTNLSREDQMRLMFEEEFLGREVVNTVACEGSERVVRPETYKQWQARNMRAGFKQLPLNRELMNKLRAKVKLGYHRDFMVDEDGNWMLQGWKGRILYSSSCWVPSSIDDLAFSPDSTQFSNLTNEYQFNQFSPDLNFVDNHFSLPPDFEQGNIVPKVSLTTSGESSVPSNSLNPPDGGSLSLPTAVSVGGVDSSSDDSDFSEAVFKYVNQILLEENIEKKPCMFFDPLGLRVTEKSFYDVLGQRYPFSPNQQPLHINPNVESPGGNNSGSCSDCSGSNNSPSPGTSNSNDPQRVGDSGDPKSSFPQTTLPNDNPFQFNSHSSSQLSVPLENRMTSVGDRRHVGGGQRLDDMLQGSSVEEFVAQNIYTDSDSILQFQRGLEEASKFLPKSTQLLVDLESNTVSPEVKATVPMVTVKKEKSERKNSRNGSKGRKNREREDVDLEEGRSSKQSAVYIEKTEESELSEMFDKVLLSTGGNNESQCGNVAFKNEASKTLQPSGQPQGSNGNGGKARGKKQGKKKETVDLQNLLILCAQAVSTNDFRTTSELLKQVRQHASPNGDGSQRLAHFFANGLEARMGGTDTGTQKFYTSLVKRSSAVDMLKSYQVHLSACPFKRMCVLFKNKMILKMAEKATTLHIVDFGILYGFQWPFLIQHLSKRRGGPPKLRITGIEVPQPGFRPAEWIEETGRRLARYCERFNVPFEYNAIASQDWESIQLEDLKTERNEVLAVNCMLRFKNLLDETVEVNCPRDGVLQLIRRMKPDIFVHSIINGSYNAPFFVTRFREALFHYSSLYDAFDINIPRDNEERLRFESEFYGREAMNVIACEGVERVERPETYKQWQVRCMRAGLQPLQLDQDLVKILKDKVKAWYHKDFVVDQDKTGHRLAKYCERYNVPFEYNGIAKKWEAIQYEELNVKRDEVLAVNCLFRFKNLLDETVVVNSPRDAVLNLIRSMNPDIFIHSVINGSYNAPFYVTPFREALSHFSALFDMFDTNLSREDPMRLMFEEEFLGRQVVNTIACEGSERVVRPETYKQWQVRNMRAGFKQLPLNRELMNKLRVNVKLGYHRDFVVDEDGNWMLQGWKGRIIYSSSRWVPSRSCNACFIDDLAFSPDSTQFSNLTNEYQFDQFSPDLNFMDNHFSLPPDFEQGIIVPKVSLTTSGESFVPSKSLSPPDGGSLSLPTTVSVGGADSSSDDSDFSEAIFKYVNQILLEENIEKKPCMFYDPLGLRVTEKSFYDVLGQQYPFSPNQQPLHINPNVESPGGNNSGSCSDCSGSNSSSSPGTSNSIDPQWVGDSGEQKPSFPQTSLPNDSPFQFNSHSSSQLSVPLENRMTSVGDGRHVDDMLQGSSVEEFVAQNIFTDSDSMLQFQRGLEEASKFLPKSTQLLVDLESNTVSPEVKASVPMVVTVKKEKGERKNSRNGSKGRKNREREDVDLEEGRSSKQSAVYIEKTEESELSEMFDKVLLSTGGNNESQCGNVAFKNEASKTLQPSGQPQGSNGNGGKARGKKQGKKKETVDLRNLLILCAQAVSTNDFRTTSELLKQVRQHASPNGDGSQRLAHFFANGLEARMGGTDTGTQKFYTSLAKRSSAVDVLKSYHVHLSACPFKRMCMLFKNKMILKMAEKATTLHIVDFGILYGFQWPILIQHLSKRHGGPPKLRITGIEVPQPGFRPAEWIEETGRRLGRYCERFGVPFEYNAIASQNWESIQLEDLKTERNEVLAVNCMLRFKNLLDETVEVNCPRDAVLNLIRKMKPDIFVHSIINGSYNAPFFVTRFREALFHYSSLYDAFDINIPRDNEERLRFESEFYGREAMNVIACEGVERVERPETYKQWQVRCMRAGLQPLQLDQDLVKNLKDKVKAWYHKDFVVDQDSDWMLQGWKGRIVYASSCWVPA</sequence>
<evidence type="ECO:0000256" key="5">
    <source>
        <dbReference type="PROSITE-ProRule" id="PRU01191"/>
    </source>
</evidence>
<keyword evidence="4" id="KW-0539">Nucleus</keyword>
<dbReference type="Proteomes" id="UP000290289">
    <property type="component" value="Chromosome 11"/>
</dbReference>
<feature type="compositionally biased region" description="Low complexity" evidence="6">
    <location>
        <begin position="42"/>
        <end position="54"/>
    </location>
</feature>
<feature type="region of interest" description="SAW" evidence="5">
    <location>
        <begin position="2438"/>
        <end position="2513"/>
    </location>
</feature>
<feature type="region of interest" description="VHIID" evidence="5">
    <location>
        <begin position="2218"/>
        <end position="2283"/>
    </location>
</feature>
<organism evidence="7 8">
    <name type="scientific">Malus domestica</name>
    <name type="common">Apple</name>
    <name type="synonym">Pyrus malus</name>
    <dbReference type="NCBI Taxonomy" id="3750"/>
    <lineage>
        <taxon>Eukaryota</taxon>
        <taxon>Viridiplantae</taxon>
        <taxon>Streptophyta</taxon>
        <taxon>Embryophyta</taxon>
        <taxon>Tracheophyta</taxon>
        <taxon>Spermatophyta</taxon>
        <taxon>Magnoliopsida</taxon>
        <taxon>eudicotyledons</taxon>
        <taxon>Gunneridae</taxon>
        <taxon>Pentapetalae</taxon>
        <taxon>rosids</taxon>
        <taxon>fabids</taxon>
        <taxon>Rosales</taxon>
        <taxon>Rosaceae</taxon>
        <taxon>Amygdaloideae</taxon>
        <taxon>Maleae</taxon>
        <taxon>Malus</taxon>
    </lineage>
</organism>
<feature type="region of interest" description="Disordered" evidence="6">
    <location>
        <begin position="1785"/>
        <end position="1818"/>
    </location>
</feature>
<feature type="short sequence motif" description="VHIID" evidence="5">
    <location>
        <begin position="1259"/>
        <end position="1263"/>
    </location>
</feature>
<keyword evidence="3" id="KW-0804">Transcription</keyword>